<feature type="transmembrane region" description="Helical" evidence="1">
    <location>
        <begin position="28"/>
        <end position="49"/>
    </location>
</feature>
<dbReference type="AlphaFoldDB" id="A0AAN5CN72"/>
<evidence type="ECO:0000313" key="2">
    <source>
        <dbReference type="EMBL" id="GMR47546.1"/>
    </source>
</evidence>
<dbReference type="PANTHER" id="PTHR45830:SF15">
    <property type="entry name" value="SERPENTINE RECEPTOR, CLASS I"/>
    <property type="match status" value="1"/>
</dbReference>
<evidence type="ECO:0000313" key="3">
    <source>
        <dbReference type="Proteomes" id="UP001328107"/>
    </source>
</evidence>
<proteinExistence type="predicted"/>
<accession>A0AAN5CN72</accession>
<dbReference type="Proteomes" id="UP001328107">
    <property type="component" value="Unassembled WGS sequence"/>
</dbReference>
<dbReference type="Pfam" id="PF10327">
    <property type="entry name" value="7TM_GPCR_Sri"/>
    <property type="match status" value="1"/>
</dbReference>
<keyword evidence="1" id="KW-0812">Transmembrane</keyword>
<keyword evidence="1" id="KW-1133">Transmembrane helix</keyword>
<feature type="non-terminal residue" evidence="2">
    <location>
        <position position="264"/>
    </location>
</feature>
<comment type="caution">
    <text evidence="2">The sequence shown here is derived from an EMBL/GenBank/DDBJ whole genome shotgun (WGS) entry which is preliminary data.</text>
</comment>
<feature type="transmembrane region" description="Helical" evidence="1">
    <location>
        <begin position="148"/>
        <end position="169"/>
    </location>
</feature>
<organism evidence="2 3">
    <name type="scientific">Pristionchus mayeri</name>
    <dbReference type="NCBI Taxonomy" id="1317129"/>
    <lineage>
        <taxon>Eukaryota</taxon>
        <taxon>Metazoa</taxon>
        <taxon>Ecdysozoa</taxon>
        <taxon>Nematoda</taxon>
        <taxon>Chromadorea</taxon>
        <taxon>Rhabditida</taxon>
        <taxon>Rhabditina</taxon>
        <taxon>Diplogasteromorpha</taxon>
        <taxon>Diplogasteroidea</taxon>
        <taxon>Neodiplogasteridae</taxon>
        <taxon>Pristionchus</taxon>
    </lineage>
</organism>
<dbReference type="PANTHER" id="PTHR45830">
    <property type="entry name" value="SERPENTINE RECEPTOR, CLASS I"/>
    <property type="match status" value="1"/>
</dbReference>
<gene>
    <name evidence="2" type="ORF">PMAYCL1PPCAC_17741</name>
</gene>
<keyword evidence="1" id="KW-0472">Membrane</keyword>
<dbReference type="InterPro" id="IPR019429">
    <property type="entry name" value="7TM_GPCR_serpentine_rcpt_Sri"/>
</dbReference>
<feature type="transmembrane region" description="Helical" evidence="1">
    <location>
        <begin position="61"/>
        <end position="86"/>
    </location>
</feature>
<feature type="transmembrane region" description="Helical" evidence="1">
    <location>
        <begin position="206"/>
        <end position="232"/>
    </location>
</feature>
<name>A0AAN5CN72_9BILA</name>
<reference evidence="3" key="1">
    <citation type="submission" date="2022-10" db="EMBL/GenBank/DDBJ databases">
        <title>Genome assembly of Pristionchus species.</title>
        <authorList>
            <person name="Yoshida K."/>
            <person name="Sommer R.J."/>
        </authorList>
    </citation>
    <scope>NUCLEOTIDE SEQUENCE [LARGE SCALE GENOMIC DNA]</scope>
    <source>
        <strain evidence="3">RS5460</strain>
    </source>
</reference>
<evidence type="ECO:0000256" key="1">
    <source>
        <dbReference type="SAM" id="Phobius"/>
    </source>
</evidence>
<sequence>MTSLLDWMAHYQHSNYTVNSNLEDLFTAYHRFIGIVSITVNTLHIYLLAKASHIYTRRYRYSLLLLQVWFIALNIHLSLLFIPFPLYPLFGAYSRGFLGTHLHISFHYQMTAVIFIVDECIASLLMVALFRNQSFILSGRLKLSDSQLVIITFLLHFSLDLNALIFAFIDLDLDDQLTLLSTHYPGLEWISSHGFVWGAYSWNRGAFFFLLSILIQSLTIGSFALLTVSYTIRAVRRQRRIIGKRKDKRLTQRVRRVDTLVISQ</sequence>
<evidence type="ECO:0008006" key="4">
    <source>
        <dbReference type="Google" id="ProtNLM"/>
    </source>
</evidence>
<protein>
    <recommendedName>
        <fullName evidence="4">G protein-coupled receptor</fullName>
    </recommendedName>
</protein>
<keyword evidence="3" id="KW-1185">Reference proteome</keyword>
<feature type="transmembrane region" description="Helical" evidence="1">
    <location>
        <begin position="106"/>
        <end position="127"/>
    </location>
</feature>
<dbReference type="EMBL" id="BTRK01000004">
    <property type="protein sequence ID" value="GMR47546.1"/>
    <property type="molecule type" value="Genomic_DNA"/>
</dbReference>